<sequence>MQILYGCSDGYKEISKLQPNFVQGISGFYNRRPIILLTSFTINFKYSLTLK</sequence>
<accession>A0A8S5NS19</accession>
<reference evidence="1" key="1">
    <citation type="journal article" date="2021" name="Proc. Natl. Acad. Sci. U.S.A.">
        <title>A Catalog of Tens of Thousands of Viruses from Human Metagenomes Reveals Hidden Associations with Chronic Diseases.</title>
        <authorList>
            <person name="Tisza M.J."/>
            <person name="Buck C.B."/>
        </authorList>
    </citation>
    <scope>NUCLEOTIDE SEQUENCE</scope>
    <source>
        <strain evidence="1">CtSWe10</strain>
    </source>
</reference>
<organism evidence="1">
    <name type="scientific">Siphoviridae sp. ctSWe10</name>
    <dbReference type="NCBI Taxonomy" id="2826344"/>
    <lineage>
        <taxon>Viruses</taxon>
        <taxon>Duplodnaviria</taxon>
        <taxon>Heunggongvirae</taxon>
        <taxon>Uroviricota</taxon>
        <taxon>Caudoviricetes</taxon>
    </lineage>
</organism>
<dbReference type="EMBL" id="BK015232">
    <property type="protein sequence ID" value="DAD97151.1"/>
    <property type="molecule type" value="Genomic_DNA"/>
</dbReference>
<name>A0A8S5NS19_9CAUD</name>
<evidence type="ECO:0000313" key="1">
    <source>
        <dbReference type="EMBL" id="DAD97151.1"/>
    </source>
</evidence>
<protein>
    <submittedName>
        <fullName evidence="1">Uncharacterized protein</fullName>
    </submittedName>
</protein>
<proteinExistence type="predicted"/>